<sequence>MLNKFVIILMVSTLASNALPVEHSKQVAAAPAAATGPALYSIEGRIHPLNPAVSVPERWPADISLALNGGEYLGFVQADGSFRISGVPSGSHVLYVHHADIFFPPVRVDITHNGKFRARKLSHLRPSQVVKLPYPLMLEPGMPRSYFRIREQWNILDYMLNPMVLLMVVPLILMLLLPRLINDPETKREIENIQFPKIPTGVPDLSDMLTSLLSGKRPVEKEKKPIKGGARRRN</sequence>
<evidence type="ECO:0000256" key="3">
    <source>
        <dbReference type="ARBA" id="ARBA00022692"/>
    </source>
</evidence>
<keyword evidence="5 8" id="KW-1133">Transmembrane helix</keyword>
<keyword evidence="4 9" id="KW-0732">Signal</keyword>
<dbReference type="STRING" id="7232.A0A484B553"/>
<proteinExistence type="inferred from homology"/>
<feature type="region of interest" description="Disordered" evidence="7">
    <location>
        <begin position="215"/>
        <end position="234"/>
    </location>
</feature>
<dbReference type="SUPFAM" id="SSF49452">
    <property type="entry name" value="Starch-binding domain-like"/>
    <property type="match status" value="1"/>
</dbReference>
<comment type="caution">
    <text evidence="11">The sequence shown here is derived from an EMBL/GenBank/DDBJ whole genome shotgun (WGS) entry which is preliminary data.</text>
</comment>
<dbReference type="OMA" id="FRPREEW"/>
<evidence type="ECO:0000313" key="11">
    <source>
        <dbReference type="EMBL" id="TDG42955.1"/>
    </source>
</evidence>
<dbReference type="Pfam" id="PF09430">
    <property type="entry name" value="EMC7_beta-sandw"/>
    <property type="match status" value="1"/>
</dbReference>
<evidence type="ECO:0000256" key="7">
    <source>
        <dbReference type="SAM" id="MobiDB-lite"/>
    </source>
</evidence>
<accession>A0A484B553</accession>
<evidence type="ECO:0000256" key="5">
    <source>
        <dbReference type="ARBA" id="ARBA00022989"/>
    </source>
</evidence>
<evidence type="ECO:0000256" key="4">
    <source>
        <dbReference type="ARBA" id="ARBA00022729"/>
    </source>
</evidence>
<dbReference type="GO" id="GO:0030246">
    <property type="term" value="F:carbohydrate binding"/>
    <property type="evidence" value="ECO:0007669"/>
    <property type="project" value="InterPro"/>
</dbReference>
<dbReference type="AlphaFoldDB" id="A0A484B553"/>
<reference evidence="11 12" key="1">
    <citation type="journal article" date="2019" name="J. Hered.">
        <title>An Improved Genome Assembly for Drosophila navojoa, the Basal Species in the mojavensis Cluster.</title>
        <authorList>
            <person name="Vanderlinde T."/>
            <person name="Dupim E.G."/>
            <person name="Nazario-Yepiz N.O."/>
            <person name="Carvalho A.B."/>
        </authorList>
    </citation>
    <scope>NUCLEOTIDE SEQUENCE [LARGE SCALE GENOMIC DNA]</scope>
    <source>
        <strain evidence="11">Navoj_Jal97</strain>
        <tissue evidence="11">Whole organism</tissue>
    </source>
</reference>
<dbReference type="EMBL" id="LSRL02000187">
    <property type="protein sequence ID" value="TDG42955.1"/>
    <property type="molecule type" value="Genomic_DNA"/>
</dbReference>
<dbReference type="PANTHER" id="PTHR13605:SF4">
    <property type="entry name" value="ER MEMBRANE PROTEIN COMPLEX SUBUNIT 7"/>
    <property type="match status" value="1"/>
</dbReference>
<comment type="subcellular location">
    <subcellularLocation>
        <location evidence="1">Membrane</location>
        <topology evidence="1">Single-pass membrane protein</topology>
    </subcellularLocation>
</comment>
<feature type="chain" id="PRO_5019776253" description="ER membrane protein complex subunit 7 beta-sandwich domain-containing protein" evidence="9">
    <location>
        <begin position="19"/>
        <end position="234"/>
    </location>
</feature>
<name>A0A484B553_DRONA</name>
<evidence type="ECO:0000256" key="6">
    <source>
        <dbReference type="ARBA" id="ARBA00023136"/>
    </source>
</evidence>
<dbReference type="InterPro" id="IPR039163">
    <property type="entry name" value="EMC7"/>
</dbReference>
<evidence type="ECO:0000256" key="1">
    <source>
        <dbReference type="ARBA" id="ARBA00004167"/>
    </source>
</evidence>
<evidence type="ECO:0000256" key="8">
    <source>
        <dbReference type="SAM" id="Phobius"/>
    </source>
</evidence>
<dbReference type="OrthoDB" id="27095at2759"/>
<feature type="domain" description="ER membrane protein complex subunit 7 beta-sandwich" evidence="10">
    <location>
        <begin position="56"/>
        <end position="166"/>
    </location>
</feature>
<comment type="similarity">
    <text evidence="2">Belongs to the EMC7 family.</text>
</comment>
<dbReference type="Proteomes" id="UP000295192">
    <property type="component" value="Unassembled WGS sequence"/>
</dbReference>
<organism evidence="11 12">
    <name type="scientific">Drosophila navojoa</name>
    <name type="common">Fruit fly</name>
    <dbReference type="NCBI Taxonomy" id="7232"/>
    <lineage>
        <taxon>Eukaryota</taxon>
        <taxon>Metazoa</taxon>
        <taxon>Ecdysozoa</taxon>
        <taxon>Arthropoda</taxon>
        <taxon>Hexapoda</taxon>
        <taxon>Insecta</taxon>
        <taxon>Pterygota</taxon>
        <taxon>Neoptera</taxon>
        <taxon>Endopterygota</taxon>
        <taxon>Diptera</taxon>
        <taxon>Brachycera</taxon>
        <taxon>Muscomorpha</taxon>
        <taxon>Ephydroidea</taxon>
        <taxon>Drosophilidae</taxon>
        <taxon>Drosophila</taxon>
    </lineage>
</organism>
<keyword evidence="12" id="KW-1185">Reference proteome</keyword>
<evidence type="ECO:0000256" key="9">
    <source>
        <dbReference type="SAM" id="SignalP"/>
    </source>
</evidence>
<keyword evidence="3 8" id="KW-0812">Transmembrane</keyword>
<keyword evidence="6 8" id="KW-0472">Membrane</keyword>
<dbReference type="InterPro" id="IPR013784">
    <property type="entry name" value="Carb-bd-like_fold"/>
</dbReference>
<feature type="signal peptide" evidence="9">
    <location>
        <begin position="1"/>
        <end position="18"/>
    </location>
</feature>
<dbReference type="GO" id="GO:0072546">
    <property type="term" value="C:EMC complex"/>
    <property type="evidence" value="ECO:0007669"/>
    <property type="project" value="TreeGrafter"/>
</dbReference>
<feature type="transmembrane region" description="Helical" evidence="8">
    <location>
        <begin position="158"/>
        <end position="178"/>
    </location>
</feature>
<evidence type="ECO:0000313" key="12">
    <source>
        <dbReference type="Proteomes" id="UP000295192"/>
    </source>
</evidence>
<dbReference type="InterPro" id="IPR019008">
    <property type="entry name" value="Beta_sandwich_EMC7"/>
</dbReference>
<evidence type="ECO:0000259" key="10">
    <source>
        <dbReference type="Pfam" id="PF09430"/>
    </source>
</evidence>
<gene>
    <name evidence="11" type="ORF">AWZ03_010624</name>
</gene>
<dbReference type="PANTHER" id="PTHR13605">
    <property type="entry name" value="ER MEMBRANE PROTEIN COMPLEX SUBUNIT 7"/>
    <property type="match status" value="1"/>
</dbReference>
<evidence type="ECO:0000256" key="2">
    <source>
        <dbReference type="ARBA" id="ARBA00008880"/>
    </source>
</evidence>
<protein>
    <recommendedName>
        <fullName evidence="10">ER membrane protein complex subunit 7 beta-sandwich domain-containing protein</fullName>
    </recommendedName>
</protein>